<dbReference type="Proteomes" id="UP000037939">
    <property type="component" value="Unassembled WGS sequence"/>
</dbReference>
<evidence type="ECO:0000259" key="2">
    <source>
        <dbReference type="Pfam" id="PF24316"/>
    </source>
</evidence>
<comment type="caution">
    <text evidence="3">The sequence shown here is derived from an EMBL/GenBank/DDBJ whole genome shotgun (WGS) entry which is preliminary data.</text>
</comment>
<evidence type="ECO:0000256" key="1">
    <source>
        <dbReference type="SAM" id="MobiDB-lite"/>
    </source>
</evidence>
<accession>A0A0N0GLG5</accession>
<dbReference type="Pfam" id="PF24316">
    <property type="entry name" value="Tli3"/>
    <property type="match status" value="1"/>
</dbReference>
<feature type="domain" description="Tli3-like" evidence="2">
    <location>
        <begin position="51"/>
        <end position="184"/>
    </location>
</feature>
<dbReference type="STRING" id="857265.WG78_19105"/>
<gene>
    <name evidence="3" type="ORF">WG78_19105</name>
</gene>
<name>A0A0N0GLG5_9NEIS</name>
<reference evidence="3 4" key="1">
    <citation type="submission" date="2015-07" db="EMBL/GenBank/DDBJ databases">
        <title>Draft genome sequence of the Amantichitinum ursilacus IGB-41, a new chitin-degrading bacterium.</title>
        <authorList>
            <person name="Kirstahler P."/>
            <person name="Guenther M."/>
            <person name="Grumaz C."/>
            <person name="Rupp S."/>
            <person name="Zibek S."/>
            <person name="Sohn K."/>
        </authorList>
    </citation>
    <scope>NUCLEOTIDE SEQUENCE [LARGE SCALE GENOMIC DNA]</scope>
    <source>
        <strain evidence="3 4">IGB-41</strain>
    </source>
</reference>
<dbReference type="EMBL" id="LAQT01000034">
    <property type="protein sequence ID" value="KPC49885.1"/>
    <property type="molecule type" value="Genomic_DNA"/>
</dbReference>
<dbReference type="InterPro" id="IPR057562">
    <property type="entry name" value="Tli3-like_dom"/>
</dbReference>
<dbReference type="AlphaFoldDB" id="A0A0N0GLG5"/>
<protein>
    <recommendedName>
        <fullName evidence="2">Tli3-like domain-containing protein</fullName>
    </recommendedName>
</protein>
<dbReference type="RefSeq" id="WP_053939408.1">
    <property type="nucleotide sequence ID" value="NZ_LAQT01000034.1"/>
</dbReference>
<organism evidence="3 4">
    <name type="scientific">Amantichitinum ursilacus</name>
    <dbReference type="NCBI Taxonomy" id="857265"/>
    <lineage>
        <taxon>Bacteria</taxon>
        <taxon>Pseudomonadati</taxon>
        <taxon>Pseudomonadota</taxon>
        <taxon>Betaproteobacteria</taxon>
        <taxon>Neisseriales</taxon>
        <taxon>Chitinibacteraceae</taxon>
        <taxon>Amantichitinum</taxon>
    </lineage>
</organism>
<proteinExistence type="predicted"/>
<evidence type="ECO:0000313" key="4">
    <source>
        <dbReference type="Proteomes" id="UP000037939"/>
    </source>
</evidence>
<evidence type="ECO:0000313" key="3">
    <source>
        <dbReference type="EMBL" id="KPC49885.1"/>
    </source>
</evidence>
<dbReference type="OrthoDB" id="8963548at2"/>
<feature type="region of interest" description="Disordered" evidence="1">
    <location>
        <begin position="225"/>
        <end position="246"/>
    </location>
</feature>
<keyword evidence="4" id="KW-1185">Reference proteome</keyword>
<sequence>MKQPPLKSAAFVLVLTGIALLNGCAIIALPGAAGAVGSTRSNSEWKGYPKYDVDPQVIYRIDDHRYVTMENYPDCEFKNHVSVDGIQVVRYHDDKMGINTELVASFAAYKGKLIIAAPGGRNLAFPSTPWGACTYGEKGCSVYIDYSTDGGITWGAIQYMQYATDIARTKEYSVVVTDDALYIQQGNATPRQYPMGSQLSSARGPGLGEEDFRARIDAALAAARPPDIPQEAIDDERSYSNKLQQQVSQEEYDKAKRRLWAFERQVVATVPAPRIPAEARTPSGMDHLVCDPTITPRGVTYSKSASPI</sequence>